<reference evidence="1 2" key="1">
    <citation type="submission" date="2017-06" db="EMBL/GenBank/DDBJ databases">
        <authorList>
            <consortium name="Pathogen Informatics"/>
        </authorList>
    </citation>
    <scope>NUCLEOTIDE SEQUENCE [LARGE SCALE GENOMIC DNA]</scope>
    <source>
        <strain evidence="1 2">NCTC13490</strain>
    </source>
</reference>
<dbReference type="Pfam" id="PF20106">
    <property type="entry name" value="DUF6496"/>
    <property type="match status" value="1"/>
</dbReference>
<dbReference type="RefSeq" id="WP_095073463.1">
    <property type="nucleotide sequence ID" value="NZ_LT906465.1"/>
</dbReference>
<gene>
    <name evidence="1" type="ORF">SAMEA4412677_02385</name>
</gene>
<accession>A0A239XWT8</accession>
<dbReference type="AlphaFoldDB" id="A0A239XWT8"/>
<dbReference type="Proteomes" id="UP000215196">
    <property type="component" value="Chromosome 1"/>
</dbReference>
<evidence type="ECO:0000313" key="2">
    <source>
        <dbReference type="Proteomes" id="UP000215196"/>
    </source>
</evidence>
<organism evidence="1 2">
    <name type="scientific">Chryseobacterium taklimakanense</name>
    <dbReference type="NCBI Taxonomy" id="536441"/>
    <lineage>
        <taxon>Bacteria</taxon>
        <taxon>Pseudomonadati</taxon>
        <taxon>Bacteroidota</taxon>
        <taxon>Flavobacteriia</taxon>
        <taxon>Flavobacteriales</taxon>
        <taxon>Weeksellaceae</taxon>
        <taxon>Chryseobacterium group</taxon>
        <taxon>Chryseobacterium</taxon>
    </lineage>
</organism>
<proteinExistence type="predicted"/>
<dbReference type="KEGG" id="ctak:4412677_02385"/>
<evidence type="ECO:0000313" key="1">
    <source>
        <dbReference type="EMBL" id="SNV50494.1"/>
    </source>
</evidence>
<sequence length="65" mass="7077">MATRKYSEKAQDKIGDVMKEFKEGKLKSSSGEKVTNRKQAIAIGISEAGQKGLKVPKKPGAKSRK</sequence>
<protein>
    <submittedName>
        <fullName evidence="1">Uncharacterized protein</fullName>
    </submittedName>
</protein>
<keyword evidence="2" id="KW-1185">Reference proteome</keyword>
<dbReference type="InterPro" id="IPR045468">
    <property type="entry name" value="DUF6496"/>
</dbReference>
<dbReference type="EMBL" id="LT906465">
    <property type="protein sequence ID" value="SNV50494.1"/>
    <property type="molecule type" value="Genomic_DNA"/>
</dbReference>
<name>A0A239XWT8_9FLAO</name>